<reference evidence="4" key="1">
    <citation type="journal article" date="2024" name="IScience">
        <title>Strigolactones Initiate the Formation of Haustorium-like Structures in Castilleja.</title>
        <authorList>
            <person name="Buerger M."/>
            <person name="Peterson D."/>
            <person name="Chory J."/>
        </authorList>
    </citation>
    <scope>NUCLEOTIDE SEQUENCE [LARGE SCALE GENOMIC DNA]</scope>
</reference>
<dbReference type="Proteomes" id="UP001632038">
    <property type="component" value="Unassembled WGS sequence"/>
</dbReference>
<proteinExistence type="predicted"/>
<dbReference type="AlphaFoldDB" id="A0ABD3BWS4"/>
<dbReference type="EMBL" id="JAVIJP010000061">
    <property type="protein sequence ID" value="KAL3621980.1"/>
    <property type="molecule type" value="Genomic_DNA"/>
</dbReference>
<protein>
    <recommendedName>
        <fullName evidence="2">Putative plant transposon protein domain-containing protein</fullName>
    </recommendedName>
</protein>
<organism evidence="3 4">
    <name type="scientific">Castilleja foliolosa</name>
    <dbReference type="NCBI Taxonomy" id="1961234"/>
    <lineage>
        <taxon>Eukaryota</taxon>
        <taxon>Viridiplantae</taxon>
        <taxon>Streptophyta</taxon>
        <taxon>Embryophyta</taxon>
        <taxon>Tracheophyta</taxon>
        <taxon>Spermatophyta</taxon>
        <taxon>Magnoliopsida</taxon>
        <taxon>eudicotyledons</taxon>
        <taxon>Gunneridae</taxon>
        <taxon>Pentapetalae</taxon>
        <taxon>asterids</taxon>
        <taxon>lamiids</taxon>
        <taxon>Lamiales</taxon>
        <taxon>Orobanchaceae</taxon>
        <taxon>Pedicularideae</taxon>
        <taxon>Castillejinae</taxon>
        <taxon>Castilleja</taxon>
    </lineage>
</organism>
<dbReference type="InterPro" id="IPR046796">
    <property type="entry name" value="Transposase_32_dom"/>
</dbReference>
<evidence type="ECO:0000313" key="3">
    <source>
        <dbReference type="EMBL" id="KAL3621980.1"/>
    </source>
</evidence>
<feature type="region of interest" description="Disordered" evidence="1">
    <location>
        <begin position="185"/>
        <end position="255"/>
    </location>
</feature>
<evidence type="ECO:0000313" key="4">
    <source>
        <dbReference type="Proteomes" id="UP001632038"/>
    </source>
</evidence>
<comment type="caution">
    <text evidence="3">The sequence shown here is derived from an EMBL/GenBank/DDBJ whole genome shotgun (WGS) entry which is preliminary data.</text>
</comment>
<gene>
    <name evidence="3" type="ORF">CASFOL_034176</name>
</gene>
<accession>A0ABD3BWS4</accession>
<feature type="compositionally biased region" description="Acidic residues" evidence="1">
    <location>
        <begin position="192"/>
        <end position="213"/>
    </location>
</feature>
<name>A0ABD3BWS4_9LAMI</name>
<sequence>MGTDDYQGTSVVDNMDEVITFLTRGKVSKWEEQLSAAKLTSLYSVLHKIAIFNWLPSKNSTVITRPQAQLLYRLGTGIKFNFGQMIFDCVTKLAQPNSGDAAFFTIRTHLLRGDRFVDLPWIDRRSNVSEGGVDNSADNMASNTCQFSRTEVENHIFRLEAQIVQLDAQKKDIQLMVDALRASLLPSGQGGDEAEDASNTSEDEETETDEDLEAATLRALKGKGKVQEKSKGKHVAKRAAEEGTPLRRSTICRRN</sequence>
<keyword evidence="4" id="KW-1185">Reference proteome</keyword>
<evidence type="ECO:0000256" key="1">
    <source>
        <dbReference type="SAM" id="MobiDB-lite"/>
    </source>
</evidence>
<feature type="domain" description="Putative plant transposon protein" evidence="2">
    <location>
        <begin position="13"/>
        <end position="112"/>
    </location>
</feature>
<dbReference type="Pfam" id="PF20167">
    <property type="entry name" value="Transposase_32"/>
    <property type="match status" value="1"/>
</dbReference>
<evidence type="ECO:0000259" key="2">
    <source>
        <dbReference type="Pfam" id="PF20167"/>
    </source>
</evidence>